<sequence length="115" mass="12352">MVFGNPSDNQGVLDRYSPIPAGSSHSTNAHNNRHEEVHVVVVKQIPPVLYHARRLLVSEAGLAMLVLGAVLVDCLVLILILDCHGLSLLGGLGTCFLGDGFPSGRSRQMTPRSRD</sequence>
<name>A0ACA9UB51_BIOOC</name>
<evidence type="ECO:0000313" key="2">
    <source>
        <dbReference type="Proteomes" id="UP000836387"/>
    </source>
</evidence>
<reference evidence="1" key="1">
    <citation type="submission" date="2020-04" db="EMBL/GenBank/DDBJ databases">
        <authorList>
            <person name="Broberg M."/>
        </authorList>
    </citation>
    <scope>NUCLEOTIDE SEQUENCE</scope>
</reference>
<dbReference type="EMBL" id="CADEHS020000184">
    <property type="protein sequence ID" value="CAG9950560.1"/>
    <property type="molecule type" value="Genomic_DNA"/>
</dbReference>
<proteinExistence type="predicted"/>
<reference evidence="1" key="2">
    <citation type="submission" date="2021-10" db="EMBL/GenBank/DDBJ databases">
        <authorList>
            <person name="Piombo E."/>
        </authorList>
    </citation>
    <scope>NUCLEOTIDE SEQUENCE</scope>
</reference>
<accession>A0ACA9UB51</accession>
<protein>
    <submittedName>
        <fullName evidence="1">Uncharacterized protein</fullName>
    </submittedName>
</protein>
<gene>
    <name evidence="1" type="ORF">CRV2_00020883</name>
</gene>
<organism evidence="1 2">
    <name type="scientific">Clonostachys rosea f. rosea IK726</name>
    <dbReference type="NCBI Taxonomy" id="1349383"/>
    <lineage>
        <taxon>Eukaryota</taxon>
        <taxon>Fungi</taxon>
        <taxon>Dikarya</taxon>
        <taxon>Ascomycota</taxon>
        <taxon>Pezizomycotina</taxon>
        <taxon>Sordariomycetes</taxon>
        <taxon>Hypocreomycetidae</taxon>
        <taxon>Hypocreales</taxon>
        <taxon>Bionectriaceae</taxon>
        <taxon>Clonostachys</taxon>
    </lineage>
</organism>
<evidence type="ECO:0000313" key="1">
    <source>
        <dbReference type="EMBL" id="CAG9950560.1"/>
    </source>
</evidence>
<dbReference type="Proteomes" id="UP000836387">
    <property type="component" value="Unassembled WGS sequence"/>
</dbReference>
<keyword evidence="2" id="KW-1185">Reference proteome</keyword>
<comment type="caution">
    <text evidence="1">The sequence shown here is derived from an EMBL/GenBank/DDBJ whole genome shotgun (WGS) entry which is preliminary data.</text>
</comment>